<gene>
    <name evidence="3" type="ORF">EJ06DRAFT_551341</name>
</gene>
<feature type="compositionally biased region" description="Basic and acidic residues" evidence="1">
    <location>
        <begin position="117"/>
        <end position="126"/>
    </location>
</feature>
<evidence type="ECO:0000313" key="3">
    <source>
        <dbReference type="EMBL" id="KAF2396801.1"/>
    </source>
</evidence>
<protein>
    <submittedName>
        <fullName evidence="3">Uncharacterized protein</fullName>
    </submittedName>
</protein>
<dbReference type="EMBL" id="ML996705">
    <property type="protein sequence ID" value="KAF2396801.1"/>
    <property type="molecule type" value="Genomic_DNA"/>
</dbReference>
<sequence>MSVYTVSLLYLSSAFIANSTILLLHLFFAFSPLRRCLPARDGPHSHRWGLRSHASHRSAERTCLSISSSLKSLISSNTSIQRRMNHGIGFTSRWYRTDEDEAGVAGQGPSETPSNRNMERHLEPQA</sequence>
<dbReference type="Proteomes" id="UP000799640">
    <property type="component" value="Unassembled WGS sequence"/>
</dbReference>
<name>A0A6G1HLM1_9PEZI</name>
<accession>A0A6G1HLM1</accession>
<keyword evidence="4" id="KW-1185">Reference proteome</keyword>
<evidence type="ECO:0000256" key="2">
    <source>
        <dbReference type="SAM" id="Phobius"/>
    </source>
</evidence>
<organism evidence="3 4">
    <name type="scientific">Trichodelitschia bisporula</name>
    <dbReference type="NCBI Taxonomy" id="703511"/>
    <lineage>
        <taxon>Eukaryota</taxon>
        <taxon>Fungi</taxon>
        <taxon>Dikarya</taxon>
        <taxon>Ascomycota</taxon>
        <taxon>Pezizomycotina</taxon>
        <taxon>Dothideomycetes</taxon>
        <taxon>Dothideomycetes incertae sedis</taxon>
        <taxon>Phaeotrichales</taxon>
        <taxon>Phaeotrichaceae</taxon>
        <taxon>Trichodelitschia</taxon>
    </lineage>
</organism>
<keyword evidence="2" id="KW-0472">Membrane</keyword>
<keyword evidence="2" id="KW-1133">Transmembrane helix</keyword>
<proteinExistence type="predicted"/>
<dbReference type="AlphaFoldDB" id="A0A6G1HLM1"/>
<feature type="transmembrane region" description="Helical" evidence="2">
    <location>
        <begin position="6"/>
        <end position="30"/>
    </location>
</feature>
<keyword evidence="2" id="KW-0812">Transmembrane</keyword>
<reference evidence="3" key="1">
    <citation type="journal article" date="2020" name="Stud. Mycol.">
        <title>101 Dothideomycetes genomes: a test case for predicting lifestyles and emergence of pathogens.</title>
        <authorList>
            <person name="Haridas S."/>
            <person name="Albert R."/>
            <person name="Binder M."/>
            <person name="Bloem J."/>
            <person name="Labutti K."/>
            <person name="Salamov A."/>
            <person name="Andreopoulos B."/>
            <person name="Baker S."/>
            <person name="Barry K."/>
            <person name="Bills G."/>
            <person name="Bluhm B."/>
            <person name="Cannon C."/>
            <person name="Castanera R."/>
            <person name="Culley D."/>
            <person name="Daum C."/>
            <person name="Ezra D."/>
            <person name="Gonzalez J."/>
            <person name="Henrissat B."/>
            <person name="Kuo A."/>
            <person name="Liang C."/>
            <person name="Lipzen A."/>
            <person name="Lutzoni F."/>
            <person name="Magnuson J."/>
            <person name="Mondo S."/>
            <person name="Nolan M."/>
            <person name="Ohm R."/>
            <person name="Pangilinan J."/>
            <person name="Park H.-J."/>
            <person name="Ramirez L."/>
            <person name="Alfaro M."/>
            <person name="Sun H."/>
            <person name="Tritt A."/>
            <person name="Yoshinaga Y."/>
            <person name="Zwiers L.-H."/>
            <person name="Turgeon B."/>
            <person name="Goodwin S."/>
            <person name="Spatafora J."/>
            <person name="Crous P."/>
            <person name="Grigoriev I."/>
        </authorList>
    </citation>
    <scope>NUCLEOTIDE SEQUENCE</scope>
    <source>
        <strain evidence="3">CBS 262.69</strain>
    </source>
</reference>
<evidence type="ECO:0000256" key="1">
    <source>
        <dbReference type="SAM" id="MobiDB-lite"/>
    </source>
</evidence>
<feature type="region of interest" description="Disordered" evidence="1">
    <location>
        <begin position="100"/>
        <end position="126"/>
    </location>
</feature>
<evidence type="ECO:0000313" key="4">
    <source>
        <dbReference type="Proteomes" id="UP000799640"/>
    </source>
</evidence>